<sequence length="117" mass="12740">MKANGKRVFSTAFKTWLVEQAGRPGVSVAALAMRHEINANQLRRSMRLDHLVPPARTPAVLPVVMAPQPCGSQLAIATPQPAQRSLPIEIEVAGALLRVHHGTEPEQLRMVLQALRA</sequence>
<name>A0A937D6T6_9BURK</name>
<reference evidence="1" key="1">
    <citation type="submission" date="2021-01" db="EMBL/GenBank/DDBJ databases">
        <title>Ramlibacter sp. strain AW1 16S ribosomal RNA gene Genome sequencing and assembly.</title>
        <authorList>
            <person name="Kang M."/>
        </authorList>
    </citation>
    <scope>NUCLEOTIDE SEQUENCE</scope>
    <source>
        <strain evidence="1">AW1</strain>
    </source>
</reference>
<dbReference type="AlphaFoldDB" id="A0A937D6T6"/>
<dbReference type="EMBL" id="JAEQNA010000009">
    <property type="protein sequence ID" value="MBL0422632.1"/>
    <property type="molecule type" value="Genomic_DNA"/>
</dbReference>
<comment type="caution">
    <text evidence="1">The sequence shown here is derived from an EMBL/GenBank/DDBJ whole genome shotgun (WGS) entry which is preliminary data.</text>
</comment>
<dbReference type="GO" id="GO:0003677">
    <property type="term" value="F:DNA binding"/>
    <property type="evidence" value="ECO:0007669"/>
    <property type="project" value="InterPro"/>
</dbReference>
<evidence type="ECO:0000313" key="1">
    <source>
        <dbReference type="EMBL" id="MBL0422632.1"/>
    </source>
</evidence>
<dbReference type="Pfam" id="PF01527">
    <property type="entry name" value="HTH_Tnp_1"/>
    <property type="match status" value="1"/>
</dbReference>
<dbReference type="RefSeq" id="WP_201685741.1">
    <property type="nucleotide sequence ID" value="NZ_JAEQNA010000009.1"/>
</dbReference>
<keyword evidence="2" id="KW-1185">Reference proteome</keyword>
<accession>A0A937D6T6</accession>
<organism evidence="1 2">
    <name type="scientific">Ramlibacter aurantiacus</name>
    <dbReference type="NCBI Taxonomy" id="2801330"/>
    <lineage>
        <taxon>Bacteria</taxon>
        <taxon>Pseudomonadati</taxon>
        <taxon>Pseudomonadota</taxon>
        <taxon>Betaproteobacteria</taxon>
        <taxon>Burkholderiales</taxon>
        <taxon>Comamonadaceae</taxon>
        <taxon>Ramlibacter</taxon>
    </lineage>
</organism>
<gene>
    <name evidence="1" type="ORF">JI739_20020</name>
</gene>
<dbReference type="GO" id="GO:0004803">
    <property type="term" value="F:transposase activity"/>
    <property type="evidence" value="ECO:0007669"/>
    <property type="project" value="InterPro"/>
</dbReference>
<dbReference type="Proteomes" id="UP000613011">
    <property type="component" value="Unassembled WGS sequence"/>
</dbReference>
<evidence type="ECO:0000313" key="2">
    <source>
        <dbReference type="Proteomes" id="UP000613011"/>
    </source>
</evidence>
<protein>
    <submittedName>
        <fullName evidence="1">Transposase</fullName>
    </submittedName>
</protein>
<dbReference type="InterPro" id="IPR002514">
    <property type="entry name" value="Transposase_8"/>
</dbReference>
<proteinExistence type="predicted"/>
<dbReference type="GO" id="GO:0006313">
    <property type="term" value="P:DNA transposition"/>
    <property type="evidence" value="ECO:0007669"/>
    <property type="project" value="InterPro"/>
</dbReference>